<dbReference type="OMA" id="YYLICDL"/>
<dbReference type="STRING" id="4081.A0A3Q7E780"/>
<dbReference type="Proteomes" id="UP000004994">
    <property type="component" value="Chromosome 2"/>
</dbReference>
<dbReference type="Gene3D" id="2.40.50.550">
    <property type="match status" value="1"/>
</dbReference>
<reference evidence="2" key="1">
    <citation type="journal article" date="2012" name="Nature">
        <title>The tomato genome sequence provides insights into fleshy fruit evolution.</title>
        <authorList>
            <consortium name="Tomato Genome Consortium"/>
        </authorList>
    </citation>
    <scope>NUCLEOTIDE SEQUENCE [LARGE SCALE GENOMIC DNA]</scope>
    <source>
        <strain evidence="2">cv. Heinz 1706</strain>
    </source>
</reference>
<proteinExistence type="predicted"/>
<dbReference type="Pfam" id="PF16669">
    <property type="entry name" value="TTC5_OB"/>
    <property type="match status" value="1"/>
</dbReference>
<dbReference type="Gramene" id="Solyc00g007020.1.1">
    <property type="protein sequence ID" value="Solyc00g007020.1.1"/>
    <property type="gene ID" value="Solyc00g007020.1"/>
</dbReference>
<sequence length="141" mass="15973">MTRIRETSLHAQIQSLANIDVNPLYNRAIVDLLHDGLNKQIEVVATVRCLVKYDNQAPFYYMLCDSDGNSFVLTVFGIQKEAIKLGDQVTLLDPICKFVDFEWGGKHYQFKSVRVYFVKGIVVNGNPLRSNHSSLLDASHN</sequence>
<dbReference type="PaxDb" id="4081-Solyc00g007020.1.1"/>
<protein>
    <recommendedName>
        <fullName evidence="1">Tetratricopeptide repeat protein 5 OB fold domain-containing protein</fullName>
    </recommendedName>
</protein>
<evidence type="ECO:0000313" key="3">
    <source>
        <dbReference type="Proteomes" id="UP000004994"/>
    </source>
</evidence>
<dbReference type="AlphaFoldDB" id="A0A3Q7E780"/>
<evidence type="ECO:0000259" key="1">
    <source>
        <dbReference type="Pfam" id="PF16669"/>
    </source>
</evidence>
<dbReference type="InParanoid" id="A0A3Q7E780"/>
<accession>A0A3Q7E780</accession>
<dbReference type="InterPro" id="IPR032076">
    <property type="entry name" value="TTC5_OB"/>
</dbReference>
<reference evidence="2" key="2">
    <citation type="submission" date="2019-01" db="UniProtKB">
        <authorList>
            <consortium name="EnsemblPlants"/>
        </authorList>
    </citation>
    <scope>IDENTIFICATION</scope>
    <source>
        <strain evidence="2">cv. Heinz 1706</strain>
    </source>
</reference>
<dbReference type="EnsemblPlants" id="Solyc00g007020.1.1">
    <property type="protein sequence ID" value="Solyc00g007020.1.1"/>
    <property type="gene ID" value="Solyc00g007020.1"/>
</dbReference>
<feature type="domain" description="Tetratricopeptide repeat protein 5 OB fold" evidence="1">
    <location>
        <begin position="25"/>
        <end position="133"/>
    </location>
</feature>
<evidence type="ECO:0000313" key="2">
    <source>
        <dbReference type="EnsemblPlants" id="Solyc00g007020.1.1"/>
    </source>
</evidence>
<dbReference type="InterPro" id="IPR038645">
    <property type="entry name" value="TTC5_OB_sf"/>
</dbReference>
<keyword evidence="3" id="KW-1185">Reference proteome</keyword>
<name>A0A3Q7E780_SOLLC</name>
<organism evidence="2">
    <name type="scientific">Solanum lycopersicum</name>
    <name type="common">Tomato</name>
    <name type="synonym">Lycopersicon esculentum</name>
    <dbReference type="NCBI Taxonomy" id="4081"/>
    <lineage>
        <taxon>Eukaryota</taxon>
        <taxon>Viridiplantae</taxon>
        <taxon>Streptophyta</taxon>
        <taxon>Embryophyta</taxon>
        <taxon>Tracheophyta</taxon>
        <taxon>Spermatophyta</taxon>
        <taxon>Magnoliopsida</taxon>
        <taxon>eudicotyledons</taxon>
        <taxon>Gunneridae</taxon>
        <taxon>Pentapetalae</taxon>
        <taxon>asterids</taxon>
        <taxon>lamiids</taxon>
        <taxon>Solanales</taxon>
        <taxon>Solanaceae</taxon>
        <taxon>Solanoideae</taxon>
        <taxon>Solaneae</taxon>
        <taxon>Solanum</taxon>
        <taxon>Solanum subgen. Lycopersicon</taxon>
    </lineage>
</organism>